<dbReference type="InterPro" id="IPR020635">
    <property type="entry name" value="Tyr_kinase_cat_dom"/>
</dbReference>
<dbReference type="InterPro" id="IPR011009">
    <property type="entry name" value="Kinase-like_dom_sf"/>
</dbReference>
<dbReference type="EMBL" id="CAJOBC010000235">
    <property type="protein sequence ID" value="CAF3558658.1"/>
    <property type="molecule type" value="Genomic_DNA"/>
</dbReference>
<dbReference type="EMBL" id="CAJOBA010001483">
    <property type="protein sequence ID" value="CAF3598224.1"/>
    <property type="molecule type" value="Genomic_DNA"/>
</dbReference>
<dbReference type="PROSITE" id="PS00109">
    <property type="entry name" value="PROTEIN_KINASE_TYR"/>
    <property type="match status" value="1"/>
</dbReference>
<evidence type="ECO:0000313" key="4">
    <source>
        <dbReference type="EMBL" id="CAF0814282.1"/>
    </source>
</evidence>
<evidence type="ECO:0000313" key="5">
    <source>
        <dbReference type="EMBL" id="CAF3558658.1"/>
    </source>
</evidence>
<dbReference type="InterPro" id="IPR001245">
    <property type="entry name" value="Ser-Thr/Tyr_kinase_cat_dom"/>
</dbReference>
<accession>A0A813R0B8</accession>
<keyword evidence="1" id="KW-0067">ATP-binding</keyword>
<evidence type="ECO:0000259" key="2">
    <source>
        <dbReference type="PROSITE" id="PS50011"/>
    </source>
</evidence>
<dbReference type="Proteomes" id="UP000663829">
    <property type="component" value="Unassembled WGS sequence"/>
</dbReference>
<dbReference type="GO" id="GO:0004713">
    <property type="term" value="F:protein tyrosine kinase activity"/>
    <property type="evidence" value="ECO:0007669"/>
    <property type="project" value="InterPro"/>
</dbReference>
<dbReference type="SMART" id="SM00219">
    <property type="entry name" value="TyrKc"/>
    <property type="match status" value="1"/>
</dbReference>
<dbReference type="InterPro" id="IPR000719">
    <property type="entry name" value="Prot_kinase_dom"/>
</dbReference>
<dbReference type="EMBL" id="CAJNOQ010000235">
    <property type="protein sequence ID" value="CAF0776104.1"/>
    <property type="molecule type" value="Genomic_DNA"/>
</dbReference>
<evidence type="ECO:0000313" key="3">
    <source>
        <dbReference type="EMBL" id="CAF0776104.1"/>
    </source>
</evidence>
<dbReference type="AlphaFoldDB" id="A0A813R0B8"/>
<feature type="domain" description="Protein kinase" evidence="2">
    <location>
        <begin position="113"/>
        <end position="357"/>
    </location>
</feature>
<protein>
    <recommendedName>
        <fullName evidence="2">Protein kinase domain-containing protein</fullName>
    </recommendedName>
</protein>
<dbReference type="PANTHER" id="PTHR47975:SF70">
    <property type="entry name" value="PROTEIN KINASE DOMAIN-CONTAINING PROTEIN"/>
    <property type="match status" value="1"/>
</dbReference>
<dbReference type="PANTHER" id="PTHR47975">
    <property type="entry name" value="S-LOCUS LECTIN KINASE FAMILY PROTEIN"/>
    <property type="match status" value="1"/>
</dbReference>
<evidence type="ECO:0000313" key="6">
    <source>
        <dbReference type="EMBL" id="CAF3598224.1"/>
    </source>
</evidence>
<organism evidence="3 7">
    <name type="scientific">Didymodactylos carnosus</name>
    <dbReference type="NCBI Taxonomy" id="1234261"/>
    <lineage>
        <taxon>Eukaryota</taxon>
        <taxon>Metazoa</taxon>
        <taxon>Spiralia</taxon>
        <taxon>Gnathifera</taxon>
        <taxon>Rotifera</taxon>
        <taxon>Eurotatoria</taxon>
        <taxon>Bdelloidea</taxon>
        <taxon>Philodinida</taxon>
        <taxon>Philodinidae</taxon>
        <taxon>Didymodactylos</taxon>
    </lineage>
</organism>
<evidence type="ECO:0000313" key="7">
    <source>
        <dbReference type="Proteomes" id="UP000663829"/>
    </source>
</evidence>
<dbReference type="OrthoDB" id="4062651at2759"/>
<sequence>MPFWTLISGKLLNNYTLCGQCFHWRRRNLQHQTGHVVVNCTLPGEIDCTPIADKYLTLSSLTDEVKNQIHNGIYCDGGRSCYLEGVISKNHNKSHRMIAHIRSTLPPIHSEDIVLETFLGNGSFGCVFKGKWLSRNKTIACKLIFMDNLDIKNSFEHEQFTYQEVTGFSILKYYGCCSSIFLNHREAKMLILNFMANGNLADVLANKKNILSYRRLTQMACDICSGMSILHQHEIIHRDIRPVNILIDSSYKAFISDMGIARRFNSKMKFTLIGCEQYQPPEFFSKNNNRITEKLDIYTFGLTLYEMFTNGEKHVFDGRSKRAIFRRPSLLFFKLINDCTAVRALMRPSANQMEATFNEICTSFKIDENYMKKTTDEKNNDFKKFLKNYKQQTVRE</sequence>
<dbReference type="Pfam" id="PF07714">
    <property type="entry name" value="PK_Tyr_Ser-Thr"/>
    <property type="match status" value="1"/>
</dbReference>
<dbReference type="GO" id="GO:0005524">
    <property type="term" value="F:ATP binding"/>
    <property type="evidence" value="ECO:0007669"/>
    <property type="project" value="UniProtKB-UniRule"/>
</dbReference>
<proteinExistence type="predicted"/>
<dbReference type="Gene3D" id="1.10.510.10">
    <property type="entry name" value="Transferase(Phosphotransferase) domain 1"/>
    <property type="match status" value="1"/>
</dbReference>
<keyword evidence="1" id="KW-0547">Nucleotide-binding</keyword>
<dbReference type="InterPro" id="IPR017441">
    <property type="entry name" value="Protein_kinase_ATP_BS"/>
</dbReference>
<dbReference type="PROSITE" id="PS50011">
    <property type="entry name" value="PROTEIN_KINASE_DOM"/>
    <property type="match status" value="1"/>
</dbReference>
<gene>
    <name evidence="3" type="ORF">GPM918_LOCUS2200</name>
    <name evidence="4" type="ORF">OVA965_LOCUS5309</name>
    <name evidence="5" type="ORF">SRO942_LOCUS2200</name>
    <name evidence="6" type="ORF">TMI583_LOCUS5307</name>
</gene>
<evidence type="ECO:0000256" key="1">
    <source>
        <dbReference type="PROSITE-ProRule" id="PRU10141"/>
    </source>
</evidence>
<dbReference type="Proteomes" id="UP000677228">
    <property type="component" value="Unassembled WGS sequence"/>
</dbReference>
<keyword evidence="7" id="KW-1185">Reference proteome</keyword>
<dbReference type="Proteomes" id="UP000681722">
    <property type="component" value="Unassembled WGS sequence"/>
</dbReference>
<dbReference type="SUPFAM" id="SSF56112">
    <property type="entry name" value="Protein kinase-like (PK-like)"/>
    <property type="match status" value="1"/>
</dbReference>
<reference evidence="3" key="1">
    <citation type="submission" date="2021-02" db="EMBL/GenBank/DDBJ databases">
        <authorList>
            <person name="Nowell W R."/>
        </authorList>
    </citation>
    <scope>NUCLEOTIDE SEQUENCE</scope>
</reference>
<feature type="binding site" evidence="1">
    <location>
        <position position="142"/>
    </location>
    <ligand>
        <name>ATP</name>
        <dbReference type="ChEBI" id="CHEBI:30616"/>
    </ligand>
</feature>
<comment type="caution">
    <text evidence="3">The sequence shown here is derived from an EMBL/GenBank/DDBJ whole genome shotgun (WGS) entry which is preliminary data.</text>
</comment>
<dbReference type="Proteomes" id="UP000682733">
    <property type="component" value="Unassembled WGS sequence"/>
</dbReference>
<dbReference type="PROSITE" id="PS00107">
    <property type="entry name" value="PROTEIN_KINASE_ATP"/>
    <property type="match status" value="1"/>
</dbReference>
<dbReference type="InterPro" id="IPR008266">
    <property type="entry name" value="Tyr_kinase_AS"/>
</dbReference>
<name>A0A813R0B8_9BILA</name>
<dbReference type="EMBL" id="CAJNOK010001483">
    <property type="protein sequence ID" value="CAF0814282.1"/>
    <property type="molecule type" value="Genomic_DNA"/>
</dbReference>